<protein>
    <recommendedName>
        <fullName evidence="3">cysteine desulfurase</fullName>
        <ecNumber evidence="3">2.8.1.7</ecNumber>
    </recommendedName>
</protein>
<dbReference type="InterPro" id="IPR015422">
    <property type="entry name" value="PyrdxlP-dep_Trfase_small"/>
</dbReference>
<dbReference type="InterPro" id="IPR015424">
    <property type="entry name" value="PyrdxlP-dep_Trfase"/>
</dbReference>
<keyword evidence="7" id="KW-0808">Transferase</keyword>
<evidence type="ECO:0000256" key="3">
    <source>
        <dbReference type="ARBA" id="ARBA00012239"/>
    </source>
</evidence>
<dbReference type="Gene3D" id="3.90.1150.10">
    <property type="entry name" value="Aspartate Aminotransferase, domain 1"/>
    <property type="match status" value="1"/>
</dbReference>
<comment type="caution">
    <text evidence="7">The sequence shown here is derived from an EMBL/GenBank/DDBJ whole genome shotgun (WGS) entry which is preliminary data.</text>
</comment>
<accession>A0A5C5WVP5</accession>
<keyword evidence="8" id="KW-1185">Reference proteome</keyword>
<dbReference type="EC" id="2.8.1.7" evidence="3"/>
<evidence type="ECO:0000313" key="8">
    <source>
        <dbReference type="Proteomes" id="UP000316598"/>
    </source>
</evidence>
<evidence type="ECO:0000313" key="7">
    <source>
        <dbReference type="EMBL" id="TWT54638.1"/>
    </source>
</evidence>
<comment type="catalytic activity">
    <reaction evidence="5">
        <text>(sulfur carrier)-H + L-cysteine = (sulfur carrier)-SH + L-alanine</text>
        <dbReference type="Rhea" id="RHEA:43892"/>
        <dbReference type="Rhea" id="RHEA-COMP:14737"/>
        <dbReference type="Rhea" id="RHEA-COMP:14739"/>
        <dbReference type="ChEBI" id="CHEBI:29917"/>
        <dbReference type="ChEBI" id="CHEBI:35235"/>
        <dbReference type="ChEBI" id="CHEBI:57972"/>
        <dbReference type="ChEBI" id="CHEBI:64428"/>
        <dbReference type="EC" id="2.8.1.7"/>
    </reaction>
</comment>
<reference evidence="7 8" key="1">
    <citation type="submission" date="2019-02" db="EMBL/GenBank/DDBJ databases">
        <title>Deep-cultivation of Planctomycetes and their phenomic and genomic characterization uncovers novel biology.</title>
        <authorList>
            <person name="Wiegand S."/>
            <person name="Jogler M."/>
            <person name="Boedeker C."/>
            <person name="Pinto D."/>
            <person name="Vollmers J."/>
            <person name="Rivas-Marin E."/>
            <person name="Kohn T."/>
            <person name="Peeters S.H."/>
            <person name="Heuer A."/>
            <person name="Rast P."/>
            <person name="Oberbeckmann S."/>
            <person name="Bunk B."/>
            <person name="Jeske O."/>
            <person name="Meyerdierks A."/>
            <person name="Storesund J.E."/>
            <person name="Kallscheuer N."/>
            <person name="Luecker S."/>
            <person name="Lage O.M."/>
            <person name="Pohl T."/>
            <person name="Merkel B.J."/>
            <person name="Hornburger P."/>
            <person name="Mueller R.-W."/>
            <person name="Bruemmer F."/>
            <person name="Labrenz M."/>
            <person name="Spormann A.M."/>
            <person name="Op Den Camp H."/>
            <person name="Overmann J."/>
            <person name="Amann R."/>
            <person name="Jetten M.S.M."/>
            <person name="Mascher T."/>
            <person name="Medema M.H."/>
            <person name="Devos D.P."/>
            <person name="Kaster A.-K."/>
            <person name="Ovreas L."/>
            <person name="Rohde M."/>
            <person name="Galperin M.Y."/>
            <person name="Jogler C."/>
        </authorList>
    </citation>
    <scope>NUCLEOTIDE SEQUENCE [LARGE SCALE GENOMIC DNA]</scope>
    <source>
        <strain evidence="7 8">Pla22</strain>
    </source>
</reference>
<evidence type="ECO:0000256" key="4">
    <source>
        <dbReference type="ARBA" id="ARBA00022898"/>
    </source>
</evidence>
<dbReference type="RefSeq" id="WP_146514654.1">
    <property type="nucleotide sequence ID" value="NZ_SJPI01000001.1"/>
</dbReference>
<dbReference type="SUPFAM" id="SSF53383">
    <property type="entry name" value="PLP-dependent transferases"/>
    <property type="match status" value="1"/>
</dbReference>
<evidence type="ECO:0000256" key="2">
    <source>
        <dbReference type="ARBA" id="ARBA00010447"/>
    </source>
</evidence>
<dbReference type="OrthoDB" id="9804366at2"/>
<dbReference type="EMBL" id="SJPI01000001">
    <property type="protein sequence ID" value="TWT54638.1"/>
    <property type="molecule type" value="Genomic_DNA"/>
</dbReference>
<name>A0A5C5WVP5_9BACT</name>
<comment type="cofactor">
    <cofactor evidence="1">
        <name>pyridoxal 5'-phosphate</name>
        <dbReference type="ChEBI" id="CHEBI:597326"/>
    </cofactor>
</comment>
<organism evidence="7 8">
    <name type="scientific">Rubripirellula amarantea</name>
    <dbReference type="NCBI Taxonomy" id="2527999"/>
    <lineage>
        <taxon>Bacteria</taxon>
        <taxon>Pseudomonadati</taxon>
        <taxon>Planctomycetota</taxon>
        <taxon>Planctomycetia</taxon>
        <taxon>Pirellulales</taxon>
        <taxon>Pirellulaceae</taxon>
        <taxon>Rubripirellula</taxon>
    </lineage>
</organism>
<dbReference type="PIRSF" id="PIRSF005572">
    <property type="entry name" value="NifS"/>
    <property type="match status" value="1"/>
</dbReference>
<keyword evidence="4" id="KW-0663">Pyridoxal phosphate</keyword>
<dbReference type="InterPro" id="IPR015421">
    <property type="entry name" value="PyrdxlP-dep_Trfase_major"/>
</dbReference>
<dbReference type="Proteomes" id="UP000316598">
    <property type="component" value="Unassembled WGS sequence"/>
</dbReference>
<dbReference type="InterPro" id="IPR016454">
    <property type="entry name" value="Cysteine_dSase"/>
</dbReference>
<comment type="similarity">
    <text evidence="2">Belongs to the class-V pyridoxal-phosphate-dependent aminotransferase family. Csd subfamily.</text>
</comment>
<dbReference type="Gene3D" id="3.40.640.10">
    <property type="entry name" value="Type I PLP-dependent aspartate aminotransferase-like (Major domain)"/>
    <property type="match status" value="1"/>
</dbReference>
<evidence type="ECO:0000259" key="6">
    <source>
        <dbReference type="Pfam" id="PF00266"/>
    </source>
</evidence>
<feature type="domain" description="Aminotransferase class V" evidence="6">
    <location>
        <begin position="6"/>
        <end position="371"/>
    </location>
</feature>
<dbReference type="PANTHER" id="PTHR43586:SF4">
    <property type="entry name" value="ISOPENICILLIN N EPIMERASE"/>
    <property type="match status" value="1"/>
</dbReference>
<evidence type="ECO:0000256" key="5">
    <source>
        <dbReference type="ARBA" id="ARBA00050776"/>
    </source>
</evidence>
<evidence type="ECO:0000256" key="1">
    <source>
        <dbReference type="ARBA" id="ARBA00001933"/>
    </source>
</evidence>
<sequence>MSKQRIYLDHAATSYPKANGVLEAMDHFARSCGATAGRGGYTSARTADQVVAKLRQKLAEFVGAESSSCISFHASGTAALNAAIQSTLRPGDHVVTTAAEHNSVLRPLHHLQKHNDVKLTIVPVDSDGLVDVAEVLAATTSKTRLVAVTSASNVTGCVEPIAEIGQRLKDRSAIFLCDAAQTLGVLPIDVTAMGIDLLAAPGHKGMGAPAGTAMLYANQSLHEVMQPIIQGGTGSQSESLDMPEQMPAKMEAGNLNIPALAGWLAAAESLNSDELERRRIYHGELAALLYDGLRQVDGVTLFGQTGPLPIASMAINGMDVGDLSMILDSDFSIETRSGYHCAALIHSHIGSSAGGTLRMSAGSTTTRQDIETAIDAVKVISTKMQEFSQL</sequence>
<dbReference type="PANTHER" id="PTHR43586">
    <property type="entry name" value="CYSTEINE DESULFURASE"/>
    <property type="match status" value="1"/>
</dbReference>
<dbReference type="GO" id="GO:0031071">
    <property type="term" value="F:cysteine desulfurase activity"/>
    <property type="evidence" value="ECO:0007669"/>
    <property type="project" value="UniProtKB-EC"/>
</dbReference>
<proteinExistence type="inferred from homology"/>
<gene>
    <name evidence="7" type="primary">csd_1</name>
    <name evidence="7" type="ORF">Pla22_22880</name>
</gene>
<dbReference type="AlphaFoldDB" id="A0A5C5WVP5"/>
<dbReference type="Pfam" id="PF00266">
    <property type="entry name" value="Aminotran_5"/>
    <property type="match status" value="1"/>
</dbReference>
<dbReference type="InterPro" id="IPR000192">
    <property type="entry name" value="Aminotrans_V_dom"/>
</dbReference>